<dbReference type="EMBL" id="VNHO01000007">
    <property type="protein sequence ID" value="TYP56813.1"/>
    <property type="molecule type" value="Genomic_DNA"/>
</dbReference>
<gene>
    <name evidence="1" type="ORF">LZ11_00876</name>
</gene>
<dbReference type="Pfam" id="PF14350">
    <property type="entry name" value="Beta_protein"/>
    <property type="match status" value="1"/>
</dbReference>
<evidence type="ECO:0000313" key="2">
    <source>
        <dbReference type="Proteomes" id="UP000322294"/>
    </source>
</evidence>
<dbReference type="AlphaFoldDB" id="A0A5S5AV85"/>
<keyword evidence="2" id="KW-1185">Reference proteome</keyword>
<organism evidence="1 2">
    <name type="scientific">Thermosediminibacter litoriperuensis</name>
    <dbReference type="NCBI Taxonomy" id="291989"/>
    <lineage>
        <taxon>Bacteria</taxon>
        <taxon>Bacillati</taxon>
        <taxon>Bacillota</taxon>
        <taxon>Clostridia</taxon>
        <taxon>Thermosediminibacterales</taxon>
        <taxon>Thermosediminibacteraceae</taxon>
        <taxon>Thermosediminibacter</taxon>
    </lineage>
</organism>
<reference evidence="1 2" key="1">
    <citation type="submission" date="2019-07" db="EMBL/GenBank/DDBJ databases">
        <title>Genomic Encyclopedia of Type Strains, Phase I: the one thousand microbial genomes (KMG-I) project.</title>
        <authorList>
            <person name="Kyrpides N."/>
        </authorList>
    </citation>
    <scope>NUCLEOTIDE SEQUENCE [LARGE SCALE GENOMIC DNA]</scope>
    <source>
        <strain evidence="1 2">DSM 16647</strain>
    </source>
</reference>
<dbReference type="RefSeq" id="WP_148866667.1">
    <property type="nucleotide sequence ID" value="NZ_VNHO01000007.1"/>
</dbReference>
<dbReference type="InterPro" id="IPR025683">
    <property type="entry name" value="Protein_beta"/>
</dbReference>
<comment type="caution">
    <text evidence="1">The sequence shown here is derived from an EMBL/GenBank/DDBJ whole genome shotgun (WGS) entry which is preliminary data.</text>
</comment>
<proteinExistence type="predicted"/>
<evidence type="ECO:0000313" key="1">
    <source>
        <dbReference type="EMBL" id="TYP56813.1"/>
    </source>
</evidence>
<sequence>MSNKKCYVPVLKWKKGEQEALKNLTSDQKTKIIPLIEITDYQDPISILKSLHSCYANPIFIDTIIAAEDDRDFLLSIVRESKENNQQVFPVFYFDDFPEVIKPFIEYVEHIGIRVPIPEDIEGPSYEELFKTIKEFKDNNNILIDIILDLNVITDRKEANRQLSEVKNVIQNFLLNRSFYNSIIISSTSLPESISSVPAGGQASFLRYDIMLFKRIYEFPMFDGIKNKLIYSDYGVTKFTDTEIDFSRIKYILPKIKYTTYNEYLVLKGQKDNRTKETIKGYVDLSKEILSSKYYFGENFSFGDLEIKERAYGLNGKGPGSNTNWVTIAANHHIAVVVEQLSKFFGI</sequence>
<name>A0A5S5AV85_9FIRM</name>
<accession>A0A5S5AV85</accession>
<protein>
    <submittedName>
        <fullName evidence="1">T4 beta protein</fullName>
    </submittedName>
</protein>
<dbReference type="OrthoDB" id="1492299at2"/>
<dbReference type="Proteomes" id="UP000322294">
    <property type="component" value="Unassembled WGS sequence"/>
</dbReference>